<dbReference type="InterPro" id="IPR029058">
    <property type="entry name" value="AB_hydrolase_fold"/>
</dbReference>
<dbReference type="PANTHER" id="PTHR43037">
    <property type="entry name" value="UNNAMED PRODUCT-RELATED"/>
    <property type="match status" value="1"/>
</dbReference>
<name>A0A1W1Y1D9_9NEIS</name>
<evidence type="ECO:0000313" key="3">
    <source>
        <dbReference type="EMBL" id="SMC29945.1"/>
    </source>
</evidence>
<dbReference type="Pfam" id="PF02230">
    <property type="entry name" value="Abhydrolase_2"/>
    <property type="match status" value="1"/>
</dbReference>
<dbReference type="Gene3D" id="3.40.50.1820">
    <property type="entry name" value="alpha/beta hydrolase"/>
    <property type="match status" value="1"/>
</dbReference>
<dbReference type="OrthoDB" id="9764953at2"/>
<dbReference type="EMBL" id="FWXD01000055">
    <property type="protein sequence ID" value="SMC29945.1"/>
    <property type="molecule type" value="Genomic_DNA"/>
</dbReference>
<proteinExistence type="predicted"/>
<organism evidence="3 4">
    <name type="scientific">Andreprevotia lacus DSM 23236</name>
    <dbReference type="NCBI Taxonomy" id="1121001"/>
    <lineage>
        <taxon>Bacteria</taxon>
        <taxon>Pseudomonadati</taxon>
        <taxon>Pseudomonadota</taxon>
        <taxon>Betaproteobacteria</taxon>
        <taxon>Neisseriales</taxon>
        <taxon>Chitinibacteraceae</taxon>
        <taxon>Andreprevotia</taxon>
    </lineage>
</organism>
<evidence type="ECO:0000259" key="2">
    <source>
        <dbReference type="Pfam" id="PF02230"/>
    </source>
</evidence>
<evidence type="ECO:0000256" key="1">
    <source>
        <dbReference type="ARBA" id="ARBA00022729"/>
    </source>
</evidence>
<dbReference type="InterPro" id="IPR003140">
    <property type="entry name" value="PLipase/COase/thioEstase"/>
</dbReference>
<accession>A0A1W1Y1D9</accession>
<keyword evidence="3" id="KW-0378">Hydrolase</keyword>
<dbReference type="RefSeq" id="WP_084093177.1">
    <property type="nucleotide sequence ID" value="NZ_FWXD01000055.1"/>
</dbReference>
<keyword evidence="1" id="KW-0732">Signal</keyword>
<keyword evidence="4" id="KW-1185">Reference proteome</keyword>
<feature type="domain" description="Phospholipase/carboxylesterase/thioesterase" evidence="2">
    <location>
        <begin position="86"/>
        <end position="199"/>
    </location>
</feature>
<evidence type="ECO:0000313" key="4">
    <source>
        <dbReference type="Proteomes" id="UP000192761"/>
    </source>
</evidence>
<reference evidence="3 4" key="1">
    <citation type="submission" date="2017-04" db="EMBL/GenBank/DDBJ databases">
        <authorList>
            <person name="Afonso C.L."/>
            <person name="Miller P.J."/>
            <person name="Scott M.A."/>
            <person name="Spackman E."/>
            <person name="Goraichik I."/>
            <person name="Dimitrov K.M."/>
            <person name="Suarez D.L."/>
            <person name="Swayne D.E."/>
        </authorList>
    </citation>
    <scope>NUCLEOTIDE SEQUENCE [LARGE SCALE GENOMIC DNA]</scope>
    <source>
        <strain evidence="3 4">DSM 23236</strain>
    </source>
</reference>
<dbReference type="Proteomes" id="UP000192761">
    <property type="component" value="Unassembled WGS sequence"/>
</dbReference>
<gene>
    <name evidence="3" type="ORF">SAMN02745857_04288</name>
</gene>
<dbReference type="GO" id="GO:0016787">
    <property type="term" value="F:hydrolase activity"/>
    <property type="evidence" value="ECO:0007669"/>
    <property type="project" value="UniProtKB-KW"/>
</dbReference>
<dbReference type="SUPFAM" id="SSF53474">
    <property type="entry name" value="alpha/beta-Hydrolases"/>
    <property type="match status" value="1"/>
</dbReference>
<dbReference type="AlphaFoldDB" id="A0A1W1Y1D9"/>
<protein>
    <submittedName>
        <fullName evidence="3">Alpha/beta hydrolase family protein</fullName>
    </submittedName>
</protein>
<sequence length="220" mass="23345">MAIEQRVFKTAQHALPYLLATPTAGPDEPLPLVVFLHGAKDRGDDLSKLLAWGFPKLVSEAATLPYYWLALQIPLDTTWPQWQAELFALIDQLAATHAIDTGRVILSGFSLGAAGTWEIGSQHADRFAALVAVSGRLPETVGEGGLSKLVDTPVWVFHGGQDDKAPAAGAQAAVDTLNALGGNARFTLIADGDHFIAEAAFGDPALQQWLLEQSVQAVAA</sequence>
<dbReference type="InterPro" id="IPR050955">
    <property type="entry name" value="Plant_Biomass_Hydrol_Est"/>
</dbReference>
<dbReference type="PANTHER" id="PTHR43037:SF1">
    <property type="entry name" value="BLL1128 PROTEIN"/>
    <property type="match status" value="1"/>
</dbReference>